<keyword evidence="1" id="KW-0732">Signal</keyword>
<keyword evidence="4" id="KW-1185">Reference proteome</keyword>
<comment type="caution">
    <text evidence="3">The sequence shown here is derived from an EMBL/GenBank/DDBJ whole genome shotgun (WGS) entry which is preliminary data.</text>
</comment>
<proteinExistence type="predicted"/>
<dbReference type="InterPro" id="IPR002491">
    <property type="entry name" value="ABC_transptr_periplasmic_BD"/>
</dbReference>
<evidence type="ECO:0000259" key="2">
    <source>
        <dbReference type="PROSITE" id="PS50983"/>
    </source>
</evidence>
<dbReference type="Proteomes" id="UP000310754">
    <property type="component" value="Unassembled WGS sequence"/>
</dbReference>
<gene>
    <name evidence="3" type="ORF">E6C51_17230</name>
</gene>
<evidence type="ECO:0000256" key="1">
    <source>
        <dbReference type="SAM" id="SignalP"/>
    </source>
</evidence>
<dbReference type="AlphaFoldDB" id="A0A4S3ZQP1"/>
<name>A0A4S3ZQP1_9HYPH</name>
<dbReference type="PANTHER" id="PTHR30535">
    <property type="entry name" value="VITAMIN B12-BINDING PROTEIN"/>
    <property type="match status" value="1"/>
</dbReference>
<protein>
    <submittedName>
        <fullName evidence="3">Hemin ABC transporter substrate-binding protein</fullName>
    </submittedName>
</protein>
<dbReference type="Gene3D" id="3.40.50.1980">
    <property type="entry name" value="Nitrogenase molybdenum iron protein domain"/>
    <property type="match status" value="2"/>
</dbReference>
<feature type="signal peptide" evidence="1">
    <location>
        <begin position="1"/>
        <end position="25"/>
    </location>
</feature>
<feature type="domain" description="Fe/B12 periplasmic-binding" evidence="2">
    <location>
        <begin position="35"/>
        <end position="290"/>
    </location>
</feature>
<feature type="chain" id="PRO_5020369196" evidence="1">
    <location>
        <begin position="26"/>
        <end position="294"/>
    </location>
</feature>
<accession>A0A4S3ZQP1</accession>
<dbReference type="SUPFAM" id="SSF53807">
    <property type="entry name" value="Helical backbone' metal receptor"/>
    <property type="match status" value="1"/>
</dbReference>
<sequence>MKRMGISGLKALMLAGMFASFSLTAGVAQDKHPEKIVAIGGSVTEIVYALGEEARLIGRDSTSVYPPQALKLPDAGYIRALSPEGVLSLNPDLILMLDGAGPPEALETIKAAGIPIATIPDGYDAAAISKKVEAVGVALGVEPKAHALANRLDDALKTAIAKSADQKRKTRALFILSLQNGRVMAAGNHNHADGILKLAGAENVMADINGYKQVSDEAIIKAAPDVIVMMTGVGGHATDDQTVLSNPAIAATPAGKAKRLVRMDGMYLLGFGPRTADAVSALNAALYPQSGKTE</sequence>
<dbReference type="CDD" id="cd01149">
    <property type="entry name" value="HutB"/>
    <property type="match status" value="1"/>
</dbReference>
<dbReference type="InterPro" id="IPR050902">
    <property type="entry name" value="ABC_Transporter_SBP"/>
</dbReference>
<dbReference type="RefSeq" id="WP_190236890.1">
    <property type="nucleotide sequence ID" value="NZ_SSOA01000011.1"/>
</dbReference>
<reference evidence="3 4" key="1">
    <citation type="submission" date="2019-04" db="EMBL/GenBank/DDBJ databases">
        <title>Rhizobium terrae sp. nov., isolated from a paddy soil.</title>
        <authorList>
            <person name="Lin S.-Y."/>
            <person name="Hameed A."/>
            <person name="Huang H.-I."/>
            <person name="Young C.-C."/>
        </authorList>
    </citation>
    <scope>NUCLEOTIDE SEQUENCE [LARGE SCALE GENOMIC DNA]</scope>
    <source>
        <strain evidence="3 4">CC-HIH110</strain>
    </source>
</reference>
<dbReference type="EMBL" id="SSOA01000011">
    <property type="protein sequence ID" value="THF47808.1"/>
    <property type="molecule type" value="Genomic_DNA"/>
</dbReference>
<evidence type="ECO:0000313" key="3">
    <source>
        <dbReference type="EMBL" id="THF47808.1"/>
    </source>
</evidence>
<dbReference type="PROSITE" id="PS50983">
    <property type="entry name" value="FE_B12_PBP"/>
    <property type="match status" value="1"/>
</dbReference>
<dbReference type="PANTHER" id="PTHR30535:SF4">
    <property type="entry name" value="HEMIN-BINDING PERIPLASMIC PROTEIN HMUT"/>
    <property type="match status" value="1"/>
</dbReference>
<evidence type="ECO:0000313" key="4">
    <source>
        <dbReference type="Proteomes" id="UP000310754"/>
    </source>
</evidence>
<dbReference type="Pfam" id="PF01497">
    <property type="entry name" value="Peripla_BP_2"/>
    <property type="match status" value="1"/>
</dbReference>
<organism evidence="3 4">
    <name type="scientific">Allorhizobium terrae</name>
    <dbReference type="NCBI Taxonomy" id="1848972"/>
    <lineage>
        <taxon>Bacteria</taxon>
        <taxon>Pseudomonadati</taxon>
        <taxon>Pseudomonadota</taxon>
        <taxon>Alphaproteobacteria</taxon>
        <taxon>Hyphomicrobiales</taxon>
        <taxon>Rhizobiaceae</taxon>
        <taxon>Rhizobium/Agrobacterium group</taxon>
        <taxon>Allorhizobium</taxon>
    </lineage>
</organism>